<feature type="non-terminal residue" evidence="2">
    <location>
        <position position="1"/>
    </location>
</feature>
<name>A0A1B6NT16_9ZZZZ</name>
<protein>
    <submittedName>
        <fullName evidence="2">Uncharacterized protein</fullName>
    </submittedName>
</protein>
<gene>
    <name evidence="2" type="ORF">MGSAQ_001895</name>
</gene>
<dbReference type="EMBL" id="AYSL01001045">
    <property type="protein sequence ID" value="KTF06609.1"/>
    <property type="molecule type" value="Genomic_DNA"/>
</dbReference>
<reference evidence="2" key="1">
    <citation type="submission" date="2013-11" db="EMBL/GenBank/DDBJ databases">
        <title>Microbial diversity, functional groups and degradation webs in Northern and Southern Mediterranean and Red Sea marine crude oil polluted sites.</title>
        <authorList>
            <person name="Daffonchio D."/>
            <person name="Mapelli F."/>
            <person name="Ferrer M."/>
            <person name="Richter M."/>
            <person name="Cherif A."/>
            <person name="Malkawi H.I."/>
            <person name="Yakimov M.M."/>
            <person name="Abdel-Fattah Y.R."/>
            <person name="Blaghen M."/>
            <person name="Golyshin P.N."/>
            <person name="Kalogerakis N."/>
            <person name="Boon N."/>
            <person name="Magagnini M."/>
            <person name="Fava F."/>
        </authorList>
    </citation>
    <scope>NUCLEOTIDE SEQUENCE</scope>
</reference>
<sequence>FCVRTKILTQLNELGESNYLQILAHVLLPLSGVLGVIYLQHKKVGLTMTLQHQGCFTRLSLQLAFSVVPTTLATSFSLT</sequence>
<evidence type="ECO:0000313" key="2">
    <source>
        <dbReference type="EMBL" id="KTF06609.1"/>
    </source>
</evidence>
<keyword evidence="1" id="KW-0812">Transmembrane</keyword>
<feature type="transmembrane region" description="Helical" evidence="1">
    <location>
        <begin position="19"/>
        <end position="39"/>
    </location>
</feature>
<keyword evidence="1" id="KW-1133">Transmembrane helix</keyword>
<accession>A0A1B6NT16</accession>
<keyword evidence="1" id="KW-0472">Membrane</keyword>
<dbReference type="AlphaFoldDB" id="A0A1B6NT16"/>
<proteinExistence type="predicted"/>
<organism evidence="2">
    <name type="scientific">marine sediment metagenome</name>
    <dbReference type="NCBI Taxonomy" id="412755"/>
    <lineage>
        <taxon>unclassified sequences</taxon>
        <taxon>metagenomes</taxon>
        <taxon>ecological metagenomes</taxon>
    </lineage>
</organism>
<evidence type="ECO:0000256" key="1">
    <source>
        <dbReference type="SAM" id="Phobius"/>
    </source>
</evidence>
<comment type="caution">
    <text evidence="2">The sequence shown here is derived from an EMBL/GenBank/DDBJ whole genome shotgun (WGS) entry which is preliminary data.</text>
</comment>